<sequence>MELKCANCGHPLSSEDAKYCNNCGTLTPSHPFSPHARAKAQAASHEEKSSPTSEDEKKHSIDSHPKSSRPSSAARKDDWKLDQGGSGAKSPRVEASSVSLASSGESKSRQGEVSNARTRQSGDISWPEPVTHMVTKEASPSLDGEQAASTQISFDDFAAVPIPAKVGEFRVKVWDQDENVHDQHPLADDEVELQPTRPLQMTEPEKEQKQKNTHDAEDIEHLPTQSLQVEDIRKESQLHEDQERQRREGFEMQETTPLVAQPAPQNKGPKTPLPLADDFAKPTWNGEDAFPVVERGNSPRQHPESPSLPGFDDKTVLETPHPFQNQDRPTQLDPTATPFLGLDQHGFPTENAPETPQPAAEWQGYNAFASNEVAPATPSPVQPTPPKSADQKSSAGRGKLIAGVLVTILVLGGLGFWLIVGHPFNQGEPAWQTYSNGTAKISMELPPDWTTLAGSSSQSIALGDSTKTGLIDIAISNDAPSDLTKYLTQQATKLSMDNITPSGSVAFGGAQWTQLHGSIDVQSASYTAVLLATNHNGHLYMISFKAPQNSYTNFDKATFSHVRTTFKFL</sequence>
<dbReference type="Proteomes" id="UP000612362">
    <property type="component" value="Unassembled WGS sequence"/>
</dbReference>
<accession>A0A8J3IDR6</accession>
<evidence type="ECO:0000256" key="1">
    <source>
        <dbReference type="SAM" id="MobiDB-lite"/>
    </source>
</evidence>
<feature type="compositionally biased region" description="Basic and acidic residues" evidence="1">
    <location>
        <begin position="203"/>
        <end position="221"/>
    </location>
</feature>
<feature type="compositionally biased region" description="Basic and acidic residues" evidence="1">
    <location>
        <begin position="44"/>
        <end position="65"/>
    </location>
</feature>
<keyword evidence="2" id="KW-0472">Membrane</keyword>
<name>A0A8J3IDR6_9CHLR</name>
<feature type="compositionally biased region" description="Pro residues" evidence="1">
    <location>
        <begin position="377"/>
        <end position="386"/>
    </location>
</feature>
<feature type="compositionally biased region" description="Low complexity" evidence="1">
    <location>
        <begin position="96"/>
        <end position="105"/>
    </location>
</feature>
<proteinExistence type="predicted"/>
<keyword evidence="2" id="KW-0812">Transmembrane</keyword>
<dbReference type="EMBL" id="BNJF01000007">
    <property type="protein sequence ID" value="GHO50149.1"/>
    <property type="molecule type" value="Genomic_DNA"/>
</dbReference>
<feature type="region of interest" description="Disordered" evidence="1">
    <location>
        <begin position="373"/>
        <end position="394"/>
    </location>
</feature>
<evidence type="ECO:0000313" key="4">
    <source>
        <dbReference type="Proteomes" id="UP000612362"/>
    </source>
</evidence>
<evidence type="ECO:0000256" key="2">
    <source>
        <dbReference type="SAM" id="Phobius"/>
    </source>
</evidence>
<keyword evidence="2" id="KW-1133">Transmembrane helix</keyword>
<organism evidence="3 4">
    <name type="scientific">Ktedonospora formicarum</name>
    <dbReference type="NCBI Taxonomy" id="2778364"/>
    <lineage>
        <taxon>Bacteria</taxon>
        <taxon>Bacillati</taxon>
        <taxon>Chloroflexota</taxon>
        <taxon>Ktedonobacteria</taxon>
        <taxon>Ktedonobacterales</taxon>
        <taxon>Ktedonobacteraceae</taxon>
        <taxon>Ktedonospora</taxon>
    </lineage>
</organism>
<gene>
    <name evidence="3" type="ORF">KSX_83120</name>
</gene>
<evidence type="ECO:0008006" key="5">
    <source>
        <dbReference type="Google" id="ProtNLM"/>
    </source>
</evidence>
<feature type="compositionally biased region" description="Polar residues" evidence="1">
    <location>
        <begin position="111"/>
        <end position="123"/>
    </location>
</feature>
<reference evidence="3" key="1">
    <citation type="submission" date="2020-10" db="EMBL/GenBank/DDBJ databases">
        <title>Taxonomic study of unclassified bacteria belonging to the class Ktedonobacteria.</title>
        <authorList>
            <person name="Yabe S."/>
            <person name="Wang C.M."/>
            <person name="Zheng Y."/>
            <person name="Sakai Y."/>
            <person name="Cavaletti L."/>
            <person name="Monciardini P."/>
            <person name="Donadio S."/>
        </authorList>
    </citation>
    <scope>NUCLEOTIDE SEQUENCE</scope>
    <source>
        <strain evidence="3">SOSP1-1</strain>
    </source>
</reference>
<keyword evidence="4" id="KW-1185">Reference proteome</keyword>
<feature type="region of interest" description="Disordered" evidence="1">
    <location>
        <begin position="180"/>
        <end position="315"/>
    </location>
</feature>
<comment type="caution">
    <text evidence="3">The sequence shown here is derived from an EMBL/GenBank/DDBJ whole genome shotgun (WGS) entry which is preliminary data.</text>
</comment>
<protein>
    <recommendedName>
        <fullName evidence="5">Zinc-ribbon domain-containing protein</fullName>
    </recommendedName>
</protein>
<dbReference type="RefSeq" id="WP_220199209.1">
    <property type="nucleotide sequence ID" value="NZ_BNJF01000007.1"/>
</dbReference>
<evidence type="ECO:0000313" key="3">
    <source>
        <dbReference type="EMBL" id="GHO50149.1"/>
    </source>
</evidence>
<feature type="region of interest" description="Disordered" evidence="1">
    <location>
        <begin position="19"/>
        <end position="130"/>
    </location>
</feature>
<feature type="transmembrane region" description="Helical" evidence="2">
    <location>
        <begin position="400"/>
        <end position="420"/>
    </location>
</feature>
<dbReference type="AlphaFoldDB" id="A0A8J3IDR6"/>
<feature type="compositionally biased region" description="Basic and acidic residues" evidence="1">
    <location>
        <begin position="230"/>
        <end position="250"/>
    </location>
</feature>